<keyword evidence="3" id="KW-0175">Coiled coil</keyword>
<dbReference type="GO" id="GO:0008180">
    <property type="term" value="C:COP9 signalosome"/>
    <property type="evidence" value="ECO:0007669"/>
    <property type="project" value="UniProtKB-KW"/>
</dbReference>
<reference evidence="6" key="1">
    <citation type="submission" date="2021-03" db="EMBL/GenBank/DDBJ databases">
        <authorList>
            <person name="Tagirdzhanova G."/>
        </authorList>
    </citation>
    <scope>NUCLEOTIDE SEQUENCE</scope>
</reference>
<evidence type="ECO:0000256" key="3">
    <source>
        <dbReference type="SAM" id="Coils"/>
    </source>
</evidence>
<dbReference type="OrthoDB" id="10265275at2759"/>
<dbReference type="AlphaFoldDB" id="A0A8H3FZ22"/>
<dbReference type="Pfam" id="PF22061">
    <property type="entry name" value="CSN7_HB_subdom"/>
    <property type="match status" value="1"/>
</dbReference>
<accession>A0A8H3FZ22</accession>
<organism evidence="6 7">
    <name type="scientific">Gomphillus americanus</name>
    <dbReference type="NCBI Taxonomy" id="1940652"/>
    <lineage>
        <taxon>Eukaryota</taxon>
        <taxon>Fungi</taxon>
        <taxon>Dikarya</taxon>
        <taxon>Ascomycota</taxon>
        <taxon>Pezizomycotina</taxon>
        <taxon>Lecanoromycetes</taxon>
        <taxon>OSLEUM clade</taxon>
        <taxon>Ostropomycetidae</taxon>
        <taxon>Ostropales</taxon>
        <taxon>Graphidaceae</taxon>
        <taxon>Gomphilloideae</taxon>
        <taxon>Gomphillus</taxon>
    </lineage>
</organism>
<gene>
    <name evidence="6" type="ORF">GOMPHAMPRED_005599</name>
</gene>
<dbReference type="PANTHER" id="PTHR15350:SF5">
    <property type="entry name" value="COP9 SIGNALOSOME COMPLEX SUBUNIT 7"/>
    <property type="match status" value="1"/>
</dbReference>
<evidence type="ECO:0000313" key="7">
    <source>
        <dbReference type="Proteomes" id="UP000664169"/>
    </source>
</evidence>
<comment type="similarity">
    <text evidence="1">Belongs to the CSN7/EIF3M family. CSN7 subfamily.</text>
</comment>
<dbReference type="PANTHER" id="PTHR15350">
    <property type="entry name" value="COP9 SIGNALOSOME COMPLEX SUBUNIT 7/DENDRITIC CELL PROTEIN GA17"/>
    <property type="match status" value="1"/>
</dbReference>
<proteinExistence type="inferred from homology"/>
<feature type="coiled-coil region" evidence="3">
    <location>
        <begin position="189"/>
        <end position="220"/>
    </location>
</feature>
<evidence type="ECO:0000259" key="5">
    <source>
        <dbReference type="PROSITE" id="PS50250"/>
    </source>
</evidence>
<sequence length="260" mass="28344">MDPLQTAALNALAPYLALCASANSPAAASTCISQAISAPNTYVFAELLSNPNIQALRSADLQHARWLRVLEIFSWGTWSDYQSSQGLPELSLAQATKLRLLTIITLCQGGPQNLTYPALLSSLSLEDVTVLQSLLTQAIYAGLLSAKLNPRMQRVDLLSVSPLRDLAPGSVNGIAKILAAWEAQCNSVYHDIEEKVADVLNKAEERQRREDARKLELEDALTKIERPSKREGDLLADVRPNDANKKGGHHGFMAGRTRFG</sequence>
<evidence type="ECO:0000256" key="4">
    <source>
        <dbReference type="SAM" id="MobiDB-lite"/>
    </source>
</evidence>
<keyword evidence="7" id="KW-1185">Reference proteome</keyword>
<dbReference type="InterPro" id="IPR000717">
    <property type="entry name" value="PCI_dom"/>
</dbReference>
<dbReference type="InterPro" id="IPR045237">
    <property type="entry name" value="COPS7/eIF3m"/>
</dbReference>
<evidence type="ECO:0000313" key="6">
    <source>
        <dbReference type="EMBL" id="CAF9930238.1"/>
    </source>
</evidence>
<evidence type="ECO:0000256" key="2">
    <source>
        <dbReference type="ARBA" id="ARBA00022790"/>
    </source>
</evidence>
<evidence type="ECO:0000256" key="1">
    <source>
        <dbReference type="ARBA" id="ARBA00008482"/>
    </source>
</evidence>
<comment type="caution">
    <text evidence="6">The sequence shown here is derived from an EMBL/GenBank/DDBJ whole genome shotgun (WGS) entry which is preliminary data.</text>
</comment>
<protein>
    <recommendedName>
        <fullName evidence="5">PCI domain-containing protein</fullName>
    </recommendedName>
</protein>
<feature type="domain" description="PCI" evidence="5">
    <location>
        <begin position="1"/>
        <end position="162"/>
    </location>
</feature>
<dbReference type="PROSITE" id="PS50250">
    <property type="entry name" value="PCI"/>
    <property type="match status" value="1"/>
</dbReference>
<dbReference type="EMBL" id="CAJPDQ010000035">
    <property type="protein sequence ID" value="CAF9930238.1"/>
    <property type="molecule type" value="Genomic_DNA"/>
</dbReference>
<name>A0A8H3FZ22_9LECA</name>
<keyword evidence="2" id="KW-0736">Signalosome</keyword>
<feature type="region of interest" description="Disordered" evidence="4">
    <location>
        <begin position="231"/>
        <end position="260"/>
    </location>
</feature>
<dbReference type="Proteomes" id="UP000664169">
    <property type="component" value="Unassembled WGS sequence"/>
</dbReference>